<feature type="transmembrane region" description="Helical" evidence="1">
    <location>
        <begin position="89"/>
        <end position="115"/>
    </location>
</feature>
<reference evidence="2" key="1">
    <citation type="submission" date="2023-10" db="EMBL/GenBank/DDBJ databases">
        <title>Genome assembly of Pristionchus species.</title>
        <authorList>
            <person name="Yoshida K."/>
            <person name="Sommer R.J."/>
        </authorList>
    </citation>
    <scope>NUCLEOTIDE SEQUENCE</scope>
    <source>
        <strain evidence="2">RS0144</strain>
    </source>
</reference>
<evidence type="ECO:0008006" key="4">
    <source>
        <dbReference type="Google" id="ProtNLM"/>
    </source>
</evidence>
<proteinExistence type="predicted"/>
<dbReference type="Pfam" id="PF10326">
    <property type="entry name" value="7TM_GPCR_Str"/>
    <property type="match status" value="1"/>
</dbReference>
<keyword evidence="1" id="KW-1133">Transmembrane helix</keyword>
<feature type="transmembrane region" description="Helical" evidence="1">
    <location>
        <begin position="12"/>
        <end position="33"/>
    </location>
</feature>
<gene>
    <name evidence="2" type="ORF">PENTCL1PPCAC_14308</name>
</gene>
<keyword evidence="1" id="KW-0472">Membrane</keyword>
<accession>A0AAV5TA76</accession>
<name>A0AAV5TA76_9BILA</name>
<sequence length="139" mass="15929">PRWRNIFKSNATFWWSFLSGIAQLLYVFGYLGAIRLTFMPTAYKTTHYRQPLLDHNGIDILRIESGYVACIFRMPSYDPSLPDVWQTDALISISIALTLFLPAVAIIVICSLLILRKLRIAKSTDISPQMRATQHQLLK</sequence>
<comment type="caution">
    <text evidence="2">The sequence shown here is derived from an EMBL/GenBank/DDBJ whole genome shotgun (WGS) entry which is preliminary data.</text>
</comment>
<keyword evidence="3" id="KW-1185">Reference proteome</keyword>
<evidence type="ECO:0000256" key="1">
    <source>
        <dbReference type="SAM" id="Phobius"/>
    </source>
</evidence>
<dbReference type="Proteomes" id="UP001432027">
    <property type="component" value="Unassembled WGS sequence"/>
</dbReference>
<feature type="non-terminal residue" evidence="2">
    <location>
        <position position="139"/>
    </location>
</feature>
<dbReference type="EMBL" id="BTSX01000004">
    <property type="protein sequence ID" value="GMS92133.1"/>
    <property type="molecule type" value="Genomic_DNA"/>
</dbReference>
<protein>
    <recommendedName>
        <fullName evidence="4">G protein-coupled receptor</fullName>
    </recommendedName>
</protein>
<dbReference type="InterPro" id="IPR019428">
    <property type="entry name" value="7TM_GPCR_serpentine_rcpt_Str"/>
</dbReference>
<evidence type="ECO:0000313" key="3">
    <source>
        <dbReference type="Proteomes" id="UP001432027"/>
    </source>
</evidence>
<feature type="non-terminal residue" evidence="2">
    <location>
        <position position="1"/>
    </location>
</feature>
<dbReference type="AlphaFoldDB" id="A0AAV5TA76"/>
<organism evidence="2 3">
    <name type="scientific">Pristionchus entomophagus</name>
    <dbReference type="NCBI Taxonomy" id="358040"/>
    <lineage>
        <taxon>Eukaryota</taxon>
        <taxon>Metazoa</taxon>
        <taxon>Ecdysozoa</taxon>
        <taxon>Nematoda</taxon>
        <taxon>Chromadorea</taxon>
        <taxon>Rhabditida</taxon>
        <taxon>Rhabditina</taxon>
        <taxon>Diplogasteromorpha</taxon>
        <taxon>Diplogasteroidea</taxon>
        <taxon>Neodiplogasteridae</taxon>
        <taxon>Pristionchus</taxon>
    </lineage>
</organism>
<evidence type="ECO:0000313" key="2">
    <source>
        <dbReference type="EMBL" id="GMS92133.1"/>
    </source>
</evidence>
<keyword evidence="1" id="KW-0812">Transmembrane</keyword>